<dbReference type="PRINTS" id="PR00413">
    <property type="entry name" value="HADHALOGNASE"/>
</dbReference>
<accession>A0A1E2UNL4</accession>
<dbReference type="InterPro" id="IPR006439">
    <property type="entry name" value="HAD-SF_hydro_IA"/>
</dbReference>
<dbReference type="Proteomes" id="UP000094849">
    <property type="component" value="Unassembled WGS sequence"/>
</dbReference>
<dbReference type="RefSeq" id="WP_069024239.1">
    <property type="nucleotide sequence ID" value="NZ_LVJZ01000003.1"/>
</dbReference>
<evidence type="ECO:0008006" key="4">
    <source>
        <dbReference type="Google" id="ProtNLM"/>
    </source>
</evidence>
<evidence type="ECO:0000256" key="1">
    <source>
        <dbReference type="ARBA" id="ARBA00022801"/>
    </source>
</evidence>
<evidence type="ECO:0000313" key="3">
    <source>
        <dbReference type="Proteomes" id="UP000094849"/>
    </source>
</evidence>
<dbReference type="Pfam" id="PF00702">
    <property type="entry name" value="Hydrolase"/>
    <property type="match status" value="1"/>
</dbReference>
<dbReference type="InterPro" id="IPR051540">
    <property type="entry name" value="S-2-haloacid_dehalogenase"/>
</dbReference>
<evidence type="ECO:0000313" key="2">
    <source>
        <dbReference type="EMBL" id="ODB96306.1"/>
    </source>
</evidence>
<sequence>MKTTYKAILFDLFGTLLSVSKAAKGQGQYTADILGLDRKAWNQACFGKHHDIVTRTDHLETVRRIAHSLDPSIPLHKVRQAAEARQLRFDTALLEIEPGILSILQNLKQQGFILGLISNASTGEVRAWPESPLAPLFTSVHFSCQQGVQKPDPEIYCMALAEITISADAALFIGDGSSEEHMGAEACNIDSLLVTYFLDASDTQELNRRGKGSKGRIGHIRELLKMISPEI</sequence>
<dbReference type="PANTHER" id="PTHR43316:SF8">
    <property type="entry name" value="HAD FAMILY HYDROLASE"/>
    <property type="match status" value="1"/>
</dbReference>
<dbReference type="InterPro" id="IPR036412">
    <property type="entry name" value="HAD-like_sf"/>
</dbReference>
<dbReference type="Gene3D" id="3.40.50.1000">
    <property type="entry name" value="HAD superfamily/HAD-like"/>
    <property type="match status" value="1"/>
</dbReference>
<organism evidence="2 3">
    <name type="scientific">Candidatus Thiodiazotropha endoloripes</name>
    <dbReference type="NCBI Taxonomy" id="1818881"/>
    <lineage>
        <taxon>Bacteria</taxon>
        <taxon>Pseudomonadati</taxon>
        <taxon>Pseudomonadota</taxon>
        <taxon>Gammaproteobacteria</taxon>
        <taxon>Chromatiales</taxon>
        <taxon>Sedimenticolaceae</taxon>
        <taxon>Candidatus Thiodiazotropha</taxon>
    </lineage>
</organism>
<dbReference type="PANTHER" id="PTHR43316">
    <property type="entry name" value="HYDROLASE, HALOACID DELAHOGENASE-RELATED"/>
    <property type="match status" value="1"/>
</dbReference>
<comment type="caution">
    <text evidence="2">The sequence shown here is derived from an EMBL/GenBank/DDBJ whole genome shotgun (WGS) entry which is preliminary data.</text>
</comment>
<proteinExistence type="predicted"/>
<dbReference type="SFLD" id="SFLDS00003">
    <property type="entry name" value="Haloacid_Dehalogenase"/>
    <property type="match status" value="1"/>
</dbReference>
<dbReference type="InterPro" id="IPR023214">
    <property type="entry name" value="HAD_sf"/>
</dbReference>
<dbReference type="GO" id="GO:0016787">
    <property type="term" value="F:hydrolase activity"/>
    <property type="evidence" value="ECO:0007669"/>
    <property type="project" value="UniProtKB-KW"/>
</dbReference>
<keyword evidence="3" id="KW-1185">Reference proteome</keyword>
<gene>
    <name evidence="2" type="ORF">A3196_05745</name>
</gene>
<reference evidence="2 3" key="1">
    <citation type="submission" date="2016-03" db="EMBL/GenBank/DDBJ databases">
        <title>Chemosynthetic sulphur-oxidizing symbionts of marine invertebrate animals are capable of nitrogen fixation.</title>
        <authorList>
            <person name="Petersen J.M."/>
            <person name="Kemper A."/>
            <person name="Gruber-Vodicka H."/>
            <person name="Cardini U."/>
            <person name="Geest Mvander."/>
            <person name="Kleiner M."/>
            <person name="Bulgheresi S."/>
            <person name="Fussmann M."/>
            <person name="Herbold C."/>
            <person name="Seah B.K.B."/>
            <person name="Antony C.Paul."/>
            <person name="Liu D."/>
            <person name="Belitz A."/>
            <person name="Weber M."/>
        </authorList>
    </citation>
    <scope>NUCLEOTIDE SEQUENCE [LARGE SCALE GENOMIC DNA]</scope>
    <source>
        <strain evidence="2">G_D</strain>
    </source>
</reference>
<dbReference type="AlphaFoldDB" id="A0A1E2UNL4"/>
<dbReference type="SFLD" id="SFLDG01129">
    <property type="entry name" value="C1.5:_HAD__Beta-PGM__Phosphata"/>
    <property type="match status" value="1"/>
</dbReference>
<protein>
    <recommendedName>
        <fullName evidence="4">Haloacid dehalogenase</fullName>
    </recommendedName>
</protein>
<dbReference type="SUPFAM" id="SSF56784">
    <property type="entry name" value="HAD-like"/>
    <property type="match status" value="1"/>
</dbReference>
<name>A0A1E2UNL4_9GAMM</name>
<dbReference type="EMBL" id="LVJZ01000003">
    <property type="protein sequence ID" value="ODB96306.1"/>
    <property type="molecule type" value="Genomic_DNA"/>
</dbReference>
<dbReference type="STRING" id="1818881.A3196_05745"/>
<keyword evidence="1" id="KW-0378">Hydrolase</keyword>